<name>A0AA89C6Q9_PINIB</name>
<proteinExistence type="inferred from homology"/>
<evidence type="ECO:0000256" key="6">
    <source>
        <dbReference type="ARBA" id="ARBA00022603"/>
    </source>
</evidence>
<comment type="similarity">
    <text evidence="3">Belongs to the class I-like SAM-binding methyltransferase superfamily. TPMT family.</text>
</comment>
<evidence type="ECO:0000256" key="5">
    <source>
        <dbReference type="ARBA" id="ARBA00022490"/>
    </source>
</evidence>
<comment type="caution">
    <text evidence="9">The sequence shown here is derived from an EMBL/GenBank/DDBJ whole genome shotgun (WGS) entry which is preliminary data.</text>
</comment>
<dbReference type="InterPro" id="IPR008854">
    <property type="entry name" value="TPMT"/>
</dbReference>
<dbReference type="PROSITE" id="PS51585">
    <property type="entry name" value="SAM_MT_TPMT"/>
    <property type="match status" value="1"/>
</dbReference>
<dbReference type="GO" id="GO:0005737">
    <property type="term" value="C:cytoplasm"/>
    <property type="evidence" value="ECO:0007669"/>
    <property type="project" value="UniProtKB-SubCell"/>
</dbReference>
<dbReference type="FunFam" id="3.40.50.150:FF:000101">
    <property type="entry name" value="Thiopurine S-methyltransferase"/>
    <property type="match status" value="1"/>
</dbReference>
<evidence type="ECO:0000256" key="1">
    <source>
        <dbReference type="ARBA" id="ARBA00000903"/>
    </source>
</evidence>
<dbReference type="AlphaFoldDB" id="A0AA89C6Q9"/>
<keyword evidence="10" id="KW-1185">Reference proteome</keyword>
<reference evidence="9" key="1">
    <citation type="submission" date="2019-08" db="EMBL/GenBank/DDBJ databases">
        <title>The improved chromosome-level genome for the pearl oyster Pinctada fucata martensii using PacBio sequencing and Hi-C.</title>
        <authorList>
            <person name="Zheng Z."/>
        </authorList>
    </citation>
    <scope>NUCLEOTIDE SEQUENCE</scope>
    <source>
        <strain evidence="9">ZZ-2019</strain>
        <tissue evidence="9">Adductor muscle</tissue>
    </source>
</reference>
<protein>
    <recommendedName>
        <fullName evidence="4">thiopurine S-methyltransferase</fullName>
        <ecNumber evidence="4">2.1.1.67</ecNumber>
    </recommendedName>
</protein>
<dbReference type="Proteomes" id="UP001186944">
    <property type="component" value="Unassembled WGS sequence"/>
</dbReference>
<organism evidence="9 10">
    <name type="scientific">Pinctada imbricata</name>
    <name type="common">Atlantic pearl-oyster</name>
    <name type="synonym">Pinctada martensii</name>
    <dbReference type="NCBI Taxonomy" id="66713"/>
    <lineage>
        <taxon>Eukaryota</taxon>
        <taxon>Metazoa</taxon>
        <taxon>Spiralia</taxon>
        <taxon>Lophotrochozoa</taxon>
        <taxon>Mollusca</taxon>
        <taxon>Bivalvia</taxon>
        <taxon>Autobranchia</taxon>
        <taxon>Pteriomorphia</taxon>
        <taxon>Pterioida</taxon>
        <taxon>Pterioidea</taxon>
        <taxon>Pteriidae</taxon>
        <taxon>Pinctada</taxon>
    </lineage>
</organism>
<evidence type="ECO:0000313" key="10">
    <source>
        <dbReference type="Proteomes" id="UP001186944"/>
    </source>
</evidence>
<evidence type="ECO:0000313" key="9">
    <source>
        <dbReference type="EMBL" id="KAK3101763.1"/>
    </source>
</evidence>
<accession>A0AA89C6Q9</accession>
<evidence type="ECO:0000256" key="2">
    <source>
        <dbReference type="ARBA" id="ARBA00004496"/>
    </source>
</evidence>
<dbReference type="SUPFAM" id="SSF53335">
    <property type="entry name" value="S-adenosyl-L-methionine-dependent methyltransferases"/>
    <property type="match status" value="1"/>
</dbReference>
<evidence type="ECO:0000256" key="4">
    <source>
        <dbReference type="ARBA" id="ARBA00011905"/>
    </source>
</evidence>
<keyword evidence="6" id="KW-0489">Methyltransferase</keyword>
<comment type="subcellular location">
    <subcellularLocation>
        <location evidence="2">Cytoplasm</location>
    </subcellularLocation>
</comment>
<evidence type="ECO:0000256" key="8">
    <source>
        <dbReference type="ARBA" id="ARBA00022691"/>
    </source>
</evidence>
<dbReference type="EMBL" id="VSWD01000005">
    <property type="protein sequence ID" value="KAK3101763.1"/>
    <property type="molecule type" value="Genomic_DNA"/>
</dbReference>
<dbReference type="Gene3D" id="3.40.50.150">
    <property type="entry name" value="Vaccinia Virus protein VP39"/>
    <property type="match status" value="1"/>
</dbReference>
<dbReference type="Pfam" id="PF05724">
    <property type="entry name" value="TPMT"/>
    <property type="match status" value="1"/>
</dbReference>
<dbReference type="PANTHER" id="PTHR10259">
    <property type="entry name" value="THIOPURINE S-METHYLTRANSFERASE"/>
    <property type="match status" value="1"/>
</dbReference>
<keyword evidence="8" id="KW-0949">S-adenosyl-L-methionine</keyword>
<dbReference type="InterPro" id="IPR029063">
    <property type="entry name" value="SAM-dependent_MTases_sf"/>
</dbReference>
<dbReference type="EC" id="2.1.1.67" evidence="4"/>
<dbReference type="GO" id="GO:0008119">
    <property type="term" value="F:thiopurine S-methyltransferase activity"/>
    <property type="evidence" value="ECO:0007669"/>
    <property type="project" value="UniProtKB-EC"/>
</dbReference>
<evidence type="ECO:0000256" key="7">
    <source>
        <dbReference type="ARBA" id="ARBA00022679"/>
    </source>
</evidence>
<keyword evidence="5" id="KW-0963">Cytoplasm</keyword>
<sequence length="220" mass="25575">MESNVPEIKEFWSTGWENDFTPYHKAELNTSYHKHVKWLLSDDQKSRVFFPFCGKCVDMKWMYDEGHEVIGIEGVELPIIEFFKESQIEYEVLDVQGGTLKVYQSKDGRLKLYYGNYYDMRSTGEDPFTAVWDRGALEAIPASERQLYVQLMMSLMSPGSRCLVEVAERSDDLGPPYFISPEELTALYGADYSVIFLESYQEEKQPPTVKHFNMYSVQKS</sequence>
<keyword evidence="7" id="KW-0808">Transferase</keyword>
<dbReference type="GO" id="GO:0032259">
    <property type="term" value="P:methylation"/>
    <property type="evidence" value="ECO:0007669"/>
    <property type="project" value="UniProtKB-KW"/>
</dbReference>
<dbReference type="PANTHER" id="PTHR10259:SF11">
    <property type="entry name" value="THIOPURINE S-METHYLTRANSFERASE"/>
    <property type="match status" value="1"/>
</dbReference>
<comment type="catalytic activity">
    <reaction evidence="1">
        <text>S-adenosyl-L-methionine + a thiopurine = S-adenosyl-L-homocysteine + a thiopurine S-methylether.</text>
        <dbReference type="EC" id="2.1.1.67"/>
    </reaction>
</comment>
<gene>
    <name evidence="9" type="ORF">FSP39_006172</name>
</gene>
<evidence type="ECO:0000256" key="3">
    <source>
        <dbReference type="ARBA" id="ARBA00008145"/>
    </source>
</evidence>